<keyword evidence="3" id="KW-0964">Secreted</keyword>
<dbReference type="EMBL" id="BDGG01000010">
    <property type="protein sequence ID" value="GAV04304.1"/>
    <property type="molecule type" value="Genomic_DNA"/>
</dbReference>
<feature type="active site" evidence="7">
    <location>
        <position position="257"/>
    </location>
</feature>
<keyword evidence="4 8" id="KW-0732">Signal</keyword>
<evidence type="ECO:0000313" key="9">
    <source>
        <dbReference type="EMBL" id="GAV04304.1"/>
    </source>
</evidence>
<evidence type="ECO:0000256" key="2">
    <source>
        <dbReference type="ARBA" id="ARBA00011083"/>
    </source>
</evidence>
<evidence type="ECO:0000313" key="10">
    <source>
        <dbReference type="Proteomes" id="UP000186922"/>
    </source>
</evidence>
<dbReference type="PROSITE" id="PS51275">
    <property type="entry name" value="PEPTIDASE_C26_GGH"/>
    <property type="match status" value="1"/>
</dbReference>
<evidence type="ECO:0000256" key="5">
    <source>
        <dbReference type="ARBA" id="ARBA00022801"/>
    </source>
</evidence>
<comment type="catalytic activity">
    <reaction evidence="7">
        <text>(6S)-5,6,7,8-tetrahydrofolyl-(gamma-L-Glu)(n) + (n-1) H2O = (6S)-5,6,7,8-tetrahydrofolate + (n-1) L-glutamate</text>
        <dbReference type="Rhea" id="RHEA:56784"/>
        <dbReference type="Rhea" id="RHEA-COMP:14738"/>
        <dbReference type="ChEBI" id="CHEBI:15377"/>
        <dbReference type="ChEBI" id="CHEBI:29985"/>
        <dbReference type="ChEBI" id="CHEBI:57453"/>
        <dbReference type="ChEBI" id="CHEBI:141005"/>
        <dbReference type="EC" id="3.4.19.9"/>
    </reaction>
</comment>
<evidence type="ECO:0000256" key="1">
    <source>
        <dbReference type="ARBA" id="ARBA00004239"/>
    </source>
</evidence>
<feature type="signal peptide" evidence="8">
    <location>
        <begin position="1"/>
        <end position="24"/>
    </location>
</feature>
<proteinExistence type="inferred from homology"/>
<dbReference type="OrthoDB" id="64220at2759"/>
<dbReference type="InterPro" id="IPR011697">
    <property type="entry name" value="Peptidase_C26"/>
</dbReference>
<organism evidence="9 10">
    <name type="scientific">Ramazzottius varieornatus</name>
    <name type="common">Water bear</name>
    <name type="synonym">Tardigrade</name>
    <dbReference type="NCBI Taxonomy" id="947166"/>
    <lineage>
        <taxon>Eukaryota</taxon>
        <taxon>Metazoa</taxon>
        <taxon>Ecdysozoa</taxon>
        <taxon>Tardigrada</taxon>
        <taxon>Eutardigrada</taxon>
        <taxon>Parachela</taxon>
        <taxon>Hypsibioidea</taxon>
        <taxon>Ramazzottiidae</taxon>
        <taxon>Ramazzottius</taxon>
    </lineage>
</organism>
<dbReference type="STRING" id="947166.A0A1D1VZ56"/>
<name>A0A1D1VZ56_RAMVA</name>
<dbReference type="EC" id="3.4.19.9" evidence="7"/>
<evidence type="ECO:0000256" key="8">
    <source>
        <dbReference type="SAM" id="SignalP"/>
    </source>
</evidence>
<dbReference type="PANTHER" id="PTHR11315">
    <property type="entry name" value="PROTEASE FAMILY C26 GAMMA-GLUTAMYL HYDROLASE"/>
    <property type="match status" value="1"/>
</dbReference>
<comment type="caution">
    <text evidence="9">The sequence shown here is derived from an EMBL/GenBank/DDBJ whole genome shotgun (WGS) entry which is preliminary data.</text>
</comment>
<keyword evidence="5 7" id="KW-0378">Hydrolase</keyword>
<evidence type="ECO:0000256" key="3">
    <source>
        <dbReference type="ARBA" id="ARBA00022525"/>
    </source>
</evidence>
<dbReference type="Gene3D" id="3.40.50.880">
    <property type="match status" value="1"/>
</dbReference>
<dbReference type="AlphaFoldDB" id="A0A1D1VZ56"/>
<evidence type="ECO:0000256" key="7">
    <source>
        <dbReference type="PROSITE-ProRule" id="PRU00607"/>
    </source>
</evidence>
<comment type="subcellular location">
    <subcellularLocation>
        <location evidence="1">Secreted</location>
        <location evidence="1">Extracellular space</location>
    </subcellularLocation>
</comment>
<dbReference type="GO" id="GO:0005576">
    <property type="term" value="C:extracellular region"/>
    <property type="evidence" value="ECO:0007669"/>
    <property type="project" value="UniProtKB-SubCell"/>
</dbReference>
<gene>
    <name evidence="9" type="primary">RvY_14606-1</name>
    <name evidence="9" type="synonym">RvY_14606.1</name>
    <name evidence="9" type="ORF">RvY_14606</name>
</gene>
<dbReference type="PANTHER" id="PTHR11315:SF0">
    <property type="entry name" value="FOLATE GAMMA-GLUTAMYL HYDROLASE"/>
    <property type="match status" value="1"/>
</dbReference>
<feature type="active site" description="Nucleophile" evidence="6 7">
    <location>
        <position position="146"/>
    </location>
</feature>
<dbReference type="GO" id="GO:0046900">
    <property type="term" value="P:tetrahydrofolylpolyglutamate metabolic process"/>
    <property type="evidence" value="ECO:0007669"/>
    <property type="project" value="TreeGrafter"/>
</dbReference>
<reference evidence="9 10" key="1">
    <citation type="journal article" date="2016" name="Nat. Commun.">
        <title>Extremotolerant tardigrade genome and improved radiotolerance of human cultured cells by tardigrade-unique protein.</title>
        <authorList>
            <person name="Hashimoto T."/>
            <person name="Horikawa D.D."/>
            <person name="Saito Y."/>
            <person name="Kuwahara H."/>
            <person name="Kozuka-Hata H."/>
            <person name="Shin-I T."/>
            <person name="Minakuchi Y."/>
            <person name="Ohishi K."/>
            <person name="Motoyama A."/>
            <person name="Aizu T."/>
            <person name="Enomoto A."/>
            <person name="Kondo K."/>
            <person name="Tanaka S."/>
            <person name="Hara Y."/>
            <person name="Koshikawa S."/>
            <person name="Sagara H."/>
            <person name="Miura T."/>
            <person name="Yokobori S."/>
            <person name="Miyagawa K."/>
            <person name="Suzuki Y."/>
            <person name="Kubo T."/>
            <person name="Oyama M."/>
            <person name="Kohara Y."/>
            <person name="Fujiyama A."/>
            <person name="Arakawa K."/>
            <person name="Katayama T."/>
            <person name="Toyoda A."/>
            <person name="Kunieda T."/>
        </authorList>
    </citation>
    <scope>NUCLEOTIDE SEQUENCE [LARGE SCALE GENOMIC DNA]</scope>
    <source>
        <strain evidence="9 10">YOKOZUNA-1</strain>
    </source>
</reference>
<evidence type="ECO:0000256" key="6">
    <source>
        <dbReference type="PIRSR" id="PIRSR615527-1"/>
    </source>
</evidence>
<dbReference type="InterPro" id="IPR029062">
    <property type="entry name" value="Class_I_gatase-like"/>
</dbReference>
<evidence type="ECO:0000256" key="4">
    <source>
        <dbReference type="ARBA" id="ARBA00022729"/>
    </source>
</evidence>
<dbReference type="SUPFAM" id="SSF52317">
    <property type="entry name" value="Class I glutamine amidotransferase-like"/>
    <property type="match status" value="1"/>
</dbReference>
<comment type="similarity">
    <text evidence="2">Belongs to the peptidase C26 family.</text>
</comment>
<feature type="active site" description="Proton donor" evidence="6">
    <location>
        <position position="257"/>
    </location>
</feature>
<dbReference type="Proteomes" id="UP000186922">
    <property type="component" value="Unassembled WGS sequence"/>
</dbReference>
<dbReference type="PROSITE" id="PS51273">
    <property type="entry name" value="GATASE_TYPE_1"/>
    <property type="match status" value="1"/>
</dbReference>
<dbReference type="InterPro" id="IPR015527">
    <property type="entry name" value="Pept_C26_g-glut_hydrolase"/>
</dbReference>
<dbReference type="Pfam" id="PF07722">
    <property type="entry name" value="Peptidase_C26"/>
    <property type="match status" value="1"/>
</dbReference>
<sequence length="331" mass="37029">MYFECWLGIFLSLWGMFIFRSIGSLDSTIKDANANGVNTRPIIGIVTERLYAPSPDGSNHTDTKSSFIAASYVKWIESGGARVVPILMDKHEDYYAKMFHSVNGVMFPGGAVSLNHSGYARAGRFLLKLAINEAASGGYFPVWGTCLGFELISEIMASDPRIISKCSAENISLSIDLSPDFKSSRLFGSSSPEITDILQGKNLTANSHHFCVTTSNFEKYHMTDHYRLLSTSTTPSGETFVSAMEGKTYPIYGVQFHPEKSNFEWRHPSAVSHSAEAVLVSQFFANFFVSEARKNNHRFPSQEQEDDALIYNWNPVFSKNTVYDQIYVFPF</sequence>
<dbReference type="FunFam" id="3.40.50.880:FF:000024">
    <property type="entry name" value="Folate gamma-glutamyl hydrolase"/>
    <property type="match status" value="1"/>
</dbReference>
<protein>
    <recommendedName>
        <fullName evidence="7">folate gamma-glutamyl hydrolase</fullName>
        <ecNumber evidence="7">3.4.19.9</ecNumber>
    </recommendedName>
</protein>
<dbReference type="GO" id="GO:0034722">
    <property type="term" value="F:gamma-glutamyl-peptidase activity"/>
    <property type="evidence" value="ECO:0007669"/>
    <property type="project" value="UniProtKB-UniRule"/>
</dbReference>
<keyword evidence="10" id="KW-1185">Reference proteome</keyword>
<dbReference type="GO" id="GO:0005773">
    <property type="term" value="C:vacuole"/>
    <property type="evidence" value="ECO:0007669"/>
    <property type="project" value="TreeGrafter"/>
</dbReference>
<feature type="chain" id="PRO_5008899006" description="folate gamma-glutamyl hydrolase" evidence="8">
    <location>
        <begin position="25"/>
        <end position="331"/>
    </location>
</feature>
<accession>A0A1D1VZ56</accession>